<dbReference type="EMBL" id="JAGDFL010000034">
    <property type="protein sequence ID" value="KAG7400265.1"/>
    <property type="molecule type" value="Genomic_DNA"/>
</dbReference>
<accession>A0A8T1X2U7</accession>
<dbReference type="OrthoDB" id="74139at2759"/>
<protein>
    <submittedName>
        <fullName evidence="1">Uncharacterized protein</fullName>
    </submittedName>
</protein>
<sequence length="89" mass="10479">MTKIEEVETNVDERWKAQRLAQKLDGEIQQLKVALGELDTVKPKKTTYSKKANVFFLEKRDVIVKTKKNELKDKEKERYDVGLQLRNSK</sequence>
<evidence type="ECO:0000313" key="2">
    <source>
        <dbReference type="Proteomes" id="UP000693981"/>
    </source>
</evidence>
<gene>
    <name evidence="1" type="ORF">PHYBOEH_006402</name>
</gene>
<dbReference type="Proteomes" id="UP000693981">
    <property type="component" value="Unassembled WGS sequence"/>
</dbReference>
<dbReference type="AlphaFoldDB" id="A0A8T1X2U7"/>
<reference evidence="1" key="1">
    <citation type="submission" date="2021-02" db="EMBL/GenBank/DDBJ databases">
        <authorList>
            <person name="Palmer J.M."/>
        </authorList>
    </citation>
    <scope>NUCLEOTIDE SEQUENCE</scope>
    <source>
        <strain evidence="1">SCRP23</strain>
    </source>
</reference>
<organism evidence="1 2">
    <name type="scientific">Phytophthora boehmeriae</name>
    <dbReference type="NCBI Taxonomy" id="109152"/>
    <lineage>
        <taxon>Eukaryota</taxon>
        <taxon>Sar</taxon>
        <taxon>Stramenopiles</taxon>
        <taxon>Oomycota</taxon>
        <taxon>Peronosporomycetes</taxon>
        <taxon>Peronosporales</taxon>
        <taxon>Peronosporaceae</taxon>
        <taxon>Phytophthora</taxon>
    </lineage>
</organism>
<keyword evidence="2" id="KW-1185">Reference proteome</keyword>
<comment type="caution">
    <text evidence="1">The sequence shown here is derived from an EMBL/GenBank/DDBJ whole genome shotgun (WGS) entry which is preliminary data.</text>
</comment>
<name>A0A8T1X2U7_9STRA</name>
<evidence type="ECO:0000313" key="1">
    <source>
        <dbReference type="EMBL" id="KAG7400265.1"/>
    </source>
</evidence>
<proteinExistence type="predicted"/>